<feature type="compositionally biased region" description="Polar residues" evidence="1">
    <location>
        <begin position="59"/>
        <end position="78"/>
    </location>
</feature>
<feature type="compositionally biased region" description="Polar residues" evidence="1">
    <location>
        <begin position="17"/>
        <end position="27"/>
    </location>
</feature>
<evidence type="ECO:0000313" key="2">
    <source>
        <dbReference type="EMBL" id="KAJ5454963.1"/>
    </source>
</evidence>
<proteinExistence type="predicted"/>
<dbReference type="EMBL" id="JAPWDO010000010">
    <property type="protein sequence ID" value="KAJ5454963.1"/>
    <property type="molecule type" value="Genomic_DNA"/>
</dbReference>
<evidence type="ECO:0000313" key="3">
    <source>
        <dbReference type="Proteomes" id="UP001147760"/>
    </source>
</evidence>
<dbReference type="AlphaFoldDB" id="A0A9W9WDF9"/>
<reference evidence="2" key="1">
    <citation type="submission" date="2022-12" db="EMBL/GenBank/DDBJ databases">
        <authorList>
            <person name="Petersen C."/>
        </authorList>
    </citation>
    <scope>NUCLEOTIDE SEQUENCE</scope>
    <source>
        <strain evidence="2">IBT 17660</strain>
    </source>
</reference>
<gene>
    <name evidence="2" type="ORF">N7530_012732</name>
</gene>
<keyword evidence="3" id="KW-1185">Reference proteome</keyword>
<name>A0A9W9WDF9_9EURO</name>
<feature type="region of interest" description="Disordered" evidence="1">
    <location>
        <begin position="52"/>
        <end position="93"/>
    </location>
</feature>
<dbReference type="OrthoDB" id="4289138at2759"/>
<comment type="caution">
    <text evidence="2">The sequence shown here is derived from an EMBL/GenBank/DDBJ whole genome shotgun (WGS) entry which is preliminary data.</text>
</comment>
<feature type="region of interest" description="Disordered" evidence="1">
    <location>
        <begin position="1"/>
        <end position="28"/>
    </location>
</feature>
<accession>A0A9W9WDF9</accession>
<sequence>MARPSPYSRPQAPSIGFKNSTGPTHVQFSPLPAAVHRNAMLNCPRATYRAQALPKMQSPERTGATSGHSTAVSATQHRPGQCRTKRARGSVNRAQQLQEENERLIIQHDQDKVEIWQLREQLMLQEGSHQRYKESMQKFLQNRHVKGPSVVKTANIPQSGTRAGGIR</sequence>
<dbReference type="Proteomes" id="UP001147760">
    <property type="component" value="Unassembled WGS sequence"/>
</dbReference>
<reference evidence="2" key="2">
    <citation type="journal article" date="2023" name="IMA Fungus">
        <title>Comparative genomic study of the Penicillium genus elucidates a diverse pangenome and 15 lateral gene transfer events.</title>
        <authorList>
            <person name="Petersen C."/>
            <person name="Sorensen T."/>
            <person name="Nielsen M.R."/>
            <person name="Sondergaard T.E."/>
            <person name="Sorensen J.L."/>
            <person name="Fitzpatrick D.A."/>
            <person name="Frisvad J.C."/>
            <person name="Nielsen K.L."/>
        </authorList>
    </citation>
    <scope>NUCLEOTIDE SEQUENCE</scope>
    <source>
        <strain evidence="2">IBT 17660</strain>
    </source>
</reference>
<evidence type="ECO:0000256" key="1">
    <source>
        <dbReference type="SAM" id="MobiDB-lite"/>
    </source>
</evidence>
<protein>
    <submittedName>
        <fullName evidence="2">Uncharacterized protein</fullName>
    </submittedName>
</protein>
<organism evidence="2 3">
    <name type="scientific">Penicillium desertorum</name>
    <dbReference type="NCBI Taxonomy" id="1303715"/>
    <lineage>
        <taxon>Eukaryota</taxon>
        <taxon>Fungi</taxon>
        <taxon>Dikarya</taxon>
        <taxon>Ascomycota</taxon>
        <taxon>Pezizomycotina</taxon>
        <taxon>Eurotiomycetes</taxon>
        <taxon>Eurotiomycetidae</taxon>
        <taxon>Eurotiales</taxon>
        <taxon>Aspergillaceae</taxon>
        <taxon>Penicillium</taxon>
    </lineage>
</organism>